<accession>A0A072P186</accession>
<dbReference type="AlphaFoldDB" id="A0A072P186"/>
<evidence type="ECO:0008006" key="3">
    <source>
        <dbReference type="Google" id="ProtNLM"/>
    </source>
</evidence>
<organism evidence="1 2">
    <name type="scientific">Schinkia azotoformans MEV2011</name>
    <dbReference type="NCBI Taxonomy" id="1348973"/>
    <lineage>
        <taxon>Bacteria</taxon>
        <taxon>Bacillati</taxon>
        <taxon>Bacillota</taxon>
        <taxon>Bacilli</taxon>
        <taxon>Bacillales</taxon>
        <taxon>Bacillaceae</taxon>
        <taxon>Calidifontibacillus/Schinkia group</taxon>
        <taxon>Schinkia</taxon>
    </lineage>
</organism>
<name>A0A072P186_SCHAZ</name>
<dbReference type="InterPro" id="IPR036291">
    <property type="entry name" value="NAD(P)-bd_dom_sf"/>
</dbReference>
<dbReference type="SUPFAM" id="SSF51735">
    <property type="entry name" value="NAD(P)-binding Rossmann-fold domains"/>
    <property type="match status" value="1"/>
</dbReference>
<protein>
    <recommendedName>
        <fullName evidence="3">Pyrroline-5-carboxylate reductase catalytic N-terminal domain-containing protein</fullName>
    </recommendedName>
</protein>
<dbReference type="EMBL" id="JJRY01000004">
    <property type="protein sequence ID" value="KEF39250.1"/>
    <property type="molecule type" value="Genomic_DNA"/>
</dbReference>
<dbReference type="PATRIC" id="fig|1348973.3.peg.1604"/>
<dbReference type="Gene3D" id="3.40.50.720">
    <property type="entry name" value="NAD(P)-binding Rossmann-like Domain"/>
    <property type="match status" value="1"/>
</dbReference>
<reference evidence="1 2" key="1">
    <citation type="submission" date="2014-04" db="EMBL/GenBank/DDBJ databases">
        <title>Draft genome sequence of Bacillus azotoformans MEV2011, a (co-) denitrifying strain unable to grow in the presence of oxygen.</title>
        <authorList>
            <person name="Nielsen M."/>
            <person name="Schreiber L."/>
            <person name="Finster K."/>
            <person name="Schramm A."/>
        </authorList>
    </citation>
    <scope>NUCLEOTIDE SEQUENCE [LARGE SCALE GENOMIC DNA]</scope>
    <source>
        <strain evidence="1 2">MEV2011</strain>
    </source>
</reference>
<dbReference type="Proteomes" id="UP000027936">
    <property type="component" value="Unassembled WGS sequence"/>
</dbReference>
<comment type="caution">
    <text evidence="1">The sequence shown here is derived from an EMBL/GenBank/DDBJ whole genome shotgun (WGS) entry which is preliminary data.</text>
</comment>
<evidence type="ECO:0000313" key="1">
    <source>
        <dbReference type="EMBL" id="KEF39250.1"/>
    </source>
</evidence>
<proteinExistence type="predicted"/>
<evidence type="ECO:0000313" key="2">
    <source>
        <dbReference type="Proteomes" id="UP000027936"/>
    </source>
</evidence>
<gene>
    <name evidence="1" type="ORF">M670_01643</name>
</gene>
<sequence>MYEIMTRTTLVGIGRLGSSLMKQWDQINEEIGVFHPSEEKVKGFISNYKNGTPVSIKGLPNTNTIIMALPATRIADFLKQNHHSQVTYVNMATALKTSDLQKEFPELQIVSMKFVGHSMDLFKNGEGYFITEQQSPDDIVDLFTRIGEVRKGNPEIVNEINKLATYYGIKAAVELENELKLKNYDQSLINRALSAITPEVIKSYQRKDLGHFAQSVADEVKESFKR</sequence>